<reference evidence="10" key="1">
    <citation type="submission" date="2012-09" db="EMBL/GenBank/DDBJ databases">
        <authorList>
            <person name="Martin A.A."/>
        </authorList>
    </citation>
    <scope>NUCLEOTIDE SEQUENCE</scope>
</reference>
<organism evidence="10 11">
    <name type="scientific">Angiostrongylus cantonensis</name>
    <name type="common">Rat lungworm</name>
    <dbReference type="NCBI Taxonomy" id="6313"/>
    <lineage>
        <taxon>Eukaryota</taxon>
        <taxon>Metazoa</taxon>
        <taxon>Ecdysozoa</taxon>
        <taxon>Nematoda</taxon>
        <taxon>Chromadorea</taxon>
        <taxon>Rhabditida</taxon>
        <taxon>Rhabditina</taxon>
        <taxon>Rhabditomorpha</taxon>
        <taxon>Strongyloidea</taxon>
        <taxon>Metastrongylidae</taxon>
        <taxon>Angiostrongylus</taxon>
    </lineage>
</organism>
<comment type="similarity">
    <text evidence="2">Belongs to the Mediator complex subunit 24 family.</text>
</comment>
<evidence type="ECO:0000256" key="5">
    <source>
        <dbReference type="ARBA" id="ARBA00023159"/>
    </source>
</evidence>
<keyword evidence="10" id="KW-1185">Reference proteome</keyword>
<dbReference type="GO" id="GO:0016592">
    <property type="term" value="C:mediator complex"/>
    <property type="evidence" value="ECO:0007669"/>
    <property type="project" value="InterPro"/>
</dbReference>
<dbReference type="GO" id="GO:0003712">
    <property type="term" value="F:transcription coregulator activity"/>
    <property type="evidence" value="ECO:0007669"/>
    <property type="project" value="TreeGrafter"/>
</dbReference>
<dbReference type="PANTHER" id="PTHR12898:SF1">
    <property type="entry name" value="MEDIATOR OF RNA POLYMERASE II TRANSCRIPTION SUBUNIT 24"/>
    <property type="match status" value="1"/>
</dbReference>
<dbReference type="GO" id="GO:0060261">
    <property type="term" value="P:positive regulation of transcription initiation by RNA polymerase II"/>
    <property type="evidence" value="ECO:0007669"/>
    <property type="project" value="TreeGrafter"/>
</dbReference>
<evidence type="ECO:0000256" key="9">
    <source>
        <dbReference type="SAM" id="Phobius"/>
    </source>
</evidence>
<name>A0A0K0DAS2_ANGCA</name>
<keyword evidence="5" id="KW-0010">Activator</keyword>
<reference evidence="11" key="2">
    <citation type="submission" date="2016-04" db="UniProtKB">
        <authorList>
            <consortium name="WormBaseParasite"/>
        </authorList>
    </citation>
    <scope>IDENTIFICATION</scope>
</reference>
<keyword evidence="4" id="KW-0805">Transcription regulation</keyword>
<sequence length="1002" mass="115174">MVVTSCPSWVGDVVCRLWGERGSVFDLSSQLREQLIAIKPESDEIRLLAHAWMARIHELHELSTLGCSSFKCRPLRLISPGVQSTVFYLFYLLPILFGGSLISWIDLLKIVTGFTQFQKSRCVIALCDLLESELPHLQCSFSQISECLAMTEAIINVFAWIVEGMQVNLFLLYRNFDDFEVVDVESALHNTFSSFLNDPFVFRIMSFATKKYSSVIKSSVVNKICNLQCQKVATSPQNYEKLQNDFSRIFEPLTYESSELTINYNFRRSGIRSLTAVFSCFRVLAAVEEVADTMLLFGQINAISHHEIVSDMLHASFMILLEEQETRDNSKSSIEMFFYVKMPRVWGAMIRLGMKPESVVRGVQDMLSDCRQVIDNVDSVVKDNTIRAIVRQLISERVMSEADGELLIIQRNEQLKMIQGLSYLTRDDVQRQTQVAVVLSAIQARHVIDKLWNMQEKLMTVLTRLIGSGGYAFDAFCSSYGLEGTLGEMSSKLARHVVLNLNLLSESPSNVCVDRNMTFDLTFTMLTRIVYKYSNLTLDELVTDPRGGPDNTACSFYQWSSRYVKRISSHAQDASESELFFIPLELKAAYKERVLRLKERQLFWDPIKCNYGQLLHEMPIVGEVILDLFKERKHIEEDVSRIFAAFRKANCLLICIIQWLECQPSSEARRQMARCIKMVLEESVPDEKDEKDRWLFTRMVCRRQLDEMCECDSVIPPMTITLMAIAKRSFPTLHRRQIPDKEMLKKAWLYAQRQNWASPNVLRLIDHCNRAGAHKSWFIHCFGFESLWMSKVGCGIVHVVLVLMRMVFHMHTNFIIIALPAVQYFSLYAQLMVDFMMDQKSQVQFEVPYVIPLVKLLTQVMLMSVWIIDREYKKVEDSKCNEPKQKRPRLLGEAQVHPSIKILQETVEVAINKFVKGSSQGSLYQPISSVCHIVRMIASAPESEAKQLLLPYVKHLLFFQLARLEPGSISFELFSTFCDPANEDHDLEKLKFLCLLRKSGGL</sequence>
<evidence type="ECO:0000256" key="4">
    <source>
        <dbReference type="ARBA" id="ARBA00023015"/>
    </source>
</evidence>
<evidence type="ECO:0000256" key="8">
    <source>
        <dbReference type="ARBA" id="ARBA00031960"/>
    </source>
</evidence>
<keyword evidence="9" id="KW-1133">Transmembrane helix</keyword>
<dbReference type="STRING" id="6313.A0A0K0DAS2"/>
<keyword evidence="7" id="KW-0539">Nucleus</keyword>
<evidence type="ECO:0000256" key="1">
    <source>
        <dbReference type="ARBA" id="ARBA00004123"/>
    </source>
</evidence>
<feature type="transmembrane region" description="Helical" evidence="9">
    <location>
        <begin position="815"/>
        <end position="837"/>
    </location>
</feature>
<feature type="transmembrane region" description="Helical" evidence="9">
    <location>
        <begin position="849"/>
        <end position="868"/>
    </location>
</feature>
<dbReference type="InterPro" id="IPR021429">
    <property type="entry name" value="Mediator_Med24"/>
</dbReference>
<keyword evidence="9" id="KW-0472">Membrane</keyword>
<feature type="transmembrane region" description="Helical" evidence="9">
    <location>
        <begin position="788"/>
        <end position="808"/>
    </location>
</feature>
<protein>
    <recommendedName>
        <fullName evidence="3">Mediator of RNA polymerase II transcription subunit 24</fullName>
    </recommendedName>
    <alternativeName>
        <fullName evidence="8">Mediator complex subunit 24</fullName>
    </alternativeName>
</protein>
<evidence type="ECO:0000313" key="11">
    <source>
        <dbReference type="WBParaSite" id="ACAC_0000742201-mRNA-1"/>
    </source>
</evidence>
<evidence type="ECO:0000313" key="10">
    <source>
        <dbReference type="Proteomes" id="UP000035642"/>
    </source>
</evidence>
<evidence type="ECO:0000256" key="7">
    <source>
        <dbReference type="ARBA" id="ARBA00023242"/>
    </source>
</evidence>
<keyword evidence="9" id="KW-0812">Transmembrane</keyword>
<dbReference type="AlphaFoldDB" id="A0A0K0DAS2"/>
<dbReference type="PANTHER" id="PTHR12898">
    <property type="entry name" value="MEDIATOR OF RNA POLYMERASE II TRANSCRIPTION SUBUNIT 24"/>
    <property type="match status" value="1"/>
</dbReference>
<evidence type="ECO:0000256" key="2">
    <source>
        <dbReference type="ARBA" id="ARBA00007864"/>
    </source>
</evidence>
<dbReference type="Pfam" id="PF11277">
    <property type="entry name" value="Med24_N"/>
    <property type="match status" value="1"/>
</dbReference>
<feature type="transmembrane region" description="Helical" evidence="9">
    <location>
        <begin position="86"/>
        <end position="105"/>
    </location>
</feature>
<evidence type="ECO:0000256" key="6">
    <source>
        <dbReference type="ARBA" id="ARBA00023163"/>
    </source>
</evidence>
<evidence type="ECO:0000256" key="3">
    <source>
        <dbReference type="ARBA" id="ARBA00019693"/>
    </source>
</evidence>
<dbReference type="WBParaSite" id="ACAC_0000742201-mRNA-1">
    <property type="protein sequence ID" value="ACAC_0000742201-mRNA-1"/>
    <property type="gene ID" value="ACAC_0000742201"/>
</dbReference>
<keyword evidence="6" id="KW-0804">Transcription</keyword>
<dbReference type="Proteomes" id="UP000035642">
    <property type="component" value="Unassembled WGS sequence"/>
</dbReference>
<accession>A0A0K0DAS2</accession>
<proteinExistence type="inferred from homology"/>
<comment type="subcellular location">
    <subcellularLocation>
        <location evidence="1">Nucleus</location>
    </subcellularLocation>
</comment>